<reference evidence="2" key="1">
    <citation type="journal article" date="2019" name="Int. J. Syst. Evol. Microbiol.">
        <title>The Global Catalogue of Microorganisms (GCM) 10K type strain sequencing project: providing services to taxonomists for standard genome sequencing and annotation.</title>
        <authorList>
            <consortium name="The Broad Institute Genomics Platform"/>
            <consortium name="The Broad Institute Genome Sequencing Center for Infectious Disease"/>
            <person name="Wu L."/>
            <person name="Ma J."/>
        </authorList>
    </citation>
    <scope>NUCLEOTIDE SEQUENCE [LARGE SCALE GENOMIC DNA]</scope>
    <source>
        <strain evidence="2">CGMCC 1.15959</strain>
    </source>
</reference>
<dbReference type="Proteomes" id="UP000619041">
    <property type="component" value="Unassembled WGS sequence"/>
</dbReference>
<organism evidence="1 2">
    <name type="scientific">Tsuneonella deserti</name>
    <dbReference type="NCBI Taxonomy" id="2035528"/>
    <lineage>
        <taxon>Bacteria</taxon>
        <taxon>Pseudomonadati</taxon>
        <taxon>Pseudomonadota</taxon>
        <taxon>Alphaproteobacteria</taxon>
        <taxon>Sphingomonadales</taxon>
        <taxon>Erythrobacteraceae</taxon>
        <taxon>Tsuneonella</taxon>
    </lineage>
</organism>
<evidence type="ECO:0000313" key="2">
    <source>
        <dbReference type="Proteomes" id="UP000619041"/>
    </source>
</evidence>
<name>A0ABQ1SAN7_9SPHN</name>
<keyword evidence="2" id="KW-1185">Reference proteome</keyword>
<evidence type="ECO:0000313" key="1">
    <source>
        <dbReference type="EMBL" id="GGD99042.1"/>
    </source>
</evidence>
<protein>
    <submittedName>
        <fullName evidence="1">Uncharacterized protein</fullName>
    </submittedName>
</protein>
<proteinExistence type="predicted"/>
<accession>A0ABQ1SAN7</accession>
<gene>
    <name evidence="1" type="ORF">GCM10011515_18620</name>
</gene>
<sequence>MASRPDIGGSGSSDGPLLYWSGELRASFSGDLNAPALDNVERLSILFATGECAGVAKPTKRC</sequence>
<dbReference type="EMBL" id="BMKL01000001">
    <property type="protein sequence ID" value="GGD99042.1"/>
    <property type="molecule type" value="Genomic_DNA"/>
</dbReference>
<comment type="caution">
    <text evidence="1">The sequence shown here is derived from an EMBL/GenBank/DDBJ whole genome shotgun (WGS) entry which is preliminary data.</text>
</comment>